<proteinExistence type="predicted"/>
<dbReference type="Pfam" id="PF19020">
    <property type="entry name" value="Ta1207"/>
    <property type="match status" value="1"/>
</dbReference>
<dbReference type="RefSeq" id="WP_393970739.1">
    <property type="nucleotide sequence ID" value="NZ_CP133772.1"/>
</dbReference>
<protein>
    <submittedName>
        <fullName evidence="1">Uncharacterized protein</fullName>
    </submittedName>
</protein>
<keyword evidence="2" id="KW-1185">Reference proteome</keyword>
<name>A0AAX4NG15_9ARCH</name>
<evidence type="ECO:0000313" key="1">
    <source>
        <dbReference type="EMBL" id="WYY00401.1"/>
    </source>
</evidence>
<sequence length="307" mass="36127">MIIENDYNSRLGMEAIITATGDFPVEKFSREKGITIPAVLTIGENRESFLYYFEEMEEQDRDTSLFLKANKARKKGNIRTIYSNSNYYKEYNFFRKLTLVPSLVLDFQYVMDGHHFIHLRFHRKYLKEFSDLISSEAFPEINSVLYVGENRHSIENAKKFFRLFKVMHISYRFTPPEIEGRRDGNHLMKGDFSGEVRYINENRKIPFNLYMKPSNALVLENVKGKAADDEISEVSFENDMLNEIIFLSEHVAFPNFGIYFTRKNGILRFEALIPEMYSREFMKKVFNLSIKIPEWNIVLDNVCKAAV</sequence>
<accession>A0AAX4NG15</accession>
<dbReference type="Proteomes" id="UP001451606">
    <property type="component" value="Chromosome"/>
</dbReference>
<gene>
    <name evidence="1" type="ORF">OXIME_000971</name>
</gene>
<dbReference type="InterPro" id="IPR043958">
    <property type="entry name" value="Ta1207"/>
</dbReference>
<reference evidence="1 2" key="1">
    <citation type="submission" date="2023-09" db="EMBL/GenBank/DDBJ databases">
        <authorList>
            <person name="Golyshina O.V."/>
            <person name="Lunev E.A."/>
            <person name="Bargiela R."/>
            <person name="Gaines M.C."/>
            <person name="Daum B."/>
            <person name="Bale N.J."/>
            <person name="Koenen M."/>
            <person name="Sinninghe Damst J.S."/>
            <person name="Yakimov M."/>
            <person name="Golyshin P.N."/>
        </authorList>
    </citation>
    <scope>NUCLEOTIDE SEQUENCE [LARGE SCALE GENOMIC DNA]</scope>
    <source>
        <strain evidence="1 2">M1</strain>
    </source>
</reference>
<organism evidence="1 2">
    <name type="scientific">Oxyplasma meridianum</name>
    <dbReference type="NCBI Taxonomy" id="3073602"/>
    <lineage>
        <taxon>Archaea</taxon>
        <taxon>Methanobacteriati</taxon>
        <taxon>Thermoplasmatota</taxon>
        <taxon>Thermoplasmata</taxon>
        <taxon>Thermoplasmatales</taxon>
        <taxon>Thermoplasmataceae</taxon>
        <taxon>Oxyplasma</taxon>
    </lineage>
</organism>
<dbReference type="KEGG" id="omr:OXIME_000971"/>
<evidence type="ECO:0000313" key="2">
    <source>
        <dbReference type="Proteomes" id="UP001451606"/>
    </source>
</evidence>
<dbReference type="AlphaFoldDB" id="A0AAX4NG15"/>
<dbReference type="GeneID" id="95967707"/>
<dbReference type="EMBL" id="CP133772">
    <property type="protein sequence ID" value="WYY00401.1"/>
    <property type="molecule type" value="Genomic_DNA"/>
</dbReference>